<sequence>MTDVRARAAAERAARDSYGRLVALLAAQAGNVALAEDALADAFEEALTRWPDAGVPRNPDAWLLTVARNRIRDVWRSAAHRRSVPLPDGSAGAAPDGARGRAVGDPPAVDPFADVDPFAIPDRRLALLFVCAHPAIAADVRTPLMLQTVLGLGSAQVATAFAVPPAAMQQRLVRAKRRIADARIPFVVPDRAAMAERLPPVLEAVYGCAALTWRQDGRDLAGEAQHLAVTLAVLLEDEPEAWALAALVTLSLARRRTGPFVPLDEQDPAGWDEHLVAEGEAYLRRAYRPGPPGRFRLEAAIQAVHTDRRRSGATDWAALRTLYVALDAVAPSLGGRVALAAVVGRLDGPEAGLAALPAEPSPAFQPWWAVRADLLARAGRRDEAVAAFGRAAALADDPAVRDHLATWARVTAAGGPT</sequence>
<feature type="domain" description="DUF6596" evidence="2">
    <location>
        <begin position="197"/>
        <end position="286"/>
    </location>
</feature>
<dbReference type="AlphaFoldDB" id="A0A402DNJ3"/>
<dbReference type="PANTHER" id="PTHR47756:SF2">
    <property type="entry name" value="BLL6612 PROTEIN"/>
    <property type="match status" value="1"/>
</dbReference>
<dbReference type="Proteomes" id="UP000289954">
    <property type="component" value="Unassembled WGS sequence"/>
</dbReference>
<dbReference type="InterPro" id="IPR007627">
    <property type="entry name" value="RNA_pol_sigma70_r2"/>
</dbReference>
<dbReference type="PANTHER" id="PTHR47756">
    <property type="entry name" value="BLL6612 PROTEIN-RELATED"/>
    <property type="match status" value="1"/>
</dbReference>
<organism evidence="3 4">
    <name type="scientific">Cellulomonas biazotea</name>
    <dbReference type="NCBI Taxonomy" id="1709"/>
    <lineage>
        <taxon>Bacteria</taxon>
        <taxon>Bacillati</taxon>
        <taxon>Actinomycetota</taxon>
        <taxon>Actinomycetes</taxon>
        <taxon>Micrococcales</taxon>
        <taxon>Cellulomonadaceae</taxon>
        <taxon>Cellulomonas</taxon>
    </lineage>
</organism>
<keyword evidence="3" id="KW-0804">Transcription</keyword>
<protein>
    <submittedName>
        <fullName evidence="3">DNA-directed RNA polymerase sigma-70 factor</fullName>
    </submittedName>
</protein>
<dbReference type="Pfam" id="PF20239">
    <property type="entry name" value="DUF6596"/>
    <property type="match status" value="1"/>
</dbReference>
<name>A0A402DNJ3_9CELL</name>
<dbReference type="RefSeq" id="WP_130780278.1">
    <property type="nucleotide sequence ID" value="NZ_BIMR01000038.1"/>
</dbReference>
<dbReference type="InterPro" id="IPR013324">
    <property type="entry name" value="RNA_pol_sigma_r3/r4-like"/>
</dbReference>
<dbReference type="Pfam" id="PF04542">
    <property type="entry name" value="Sigma70_r2"/>
    <property type="match status" value="1"/>
</dbReference>
<dbReference type="GO" id="GO:0003700">
    <property type="term" value="F:DNA-binding transcription factor activity"/>
    <property type="evidence" value="ECO:0007669"/>
    <property type="project" value="InterPro"/>
</dbReference>
<gene>
    <name evidence="3" type="ORF">CBZ_07450</name>
</gene>
<feature type="domain" description="RNA polymerase sigma-70 region 2" evidence="1">
    <location>
        <begin position="18"/>
        <end position="79"/>
    </location>
</feature>
<dbReference type="InterPro" id="IPR013325">
    <property type="entry name" value="RNA_pol_sigma_r2"/>
</dbReference>
<dbReference type="SUPFAM" id="SSF88946">
    <property type="entry name" value="Sigma2 domain of RNA polymerase sigma factors"/>
    <property type="match status" value="1"/>
</dbReference>
<dbReference type="EMBL" id="BIMR01000038">
    <property type="protein sequence ID" value="GCE75689.1"/>
    <property type="molecule type" value="Genomic_DNA"/>
</dbReference>
<proteinExistence type="predicted"/>
<evidence type="ECO:0000259" key="1">
    <source>
        <dbReference type="Pfam" id="PF04542"/>
    </source>
</evidence>
<evidence type="ECO:0000313" key="3">
    <source>
        <dbReference type="EMBL" id="GCE75689.1"/>
    </source>
</evidence>
<dbReference type="OrthoDB" id="9780299at2"/>
<keyword evidence="4" id="KW-1185">Reference proteome</keyword>
<keyword evidence="3" id="KW-0240">DNA-directed RNA polymerase</keyword>
<dbReference type="InterPro" id="IPR046531">
    <property type="entry name" value="DUF6596"/>
</dbReference>
<comment type="caution">
    <text evidence="3">The sequence shown here is derived from an EMBL/GenBank/DDBJ whole genome shotgun (WGS) entry which is preliminary data.</text>
</comment>
<evidence type="ECO:0000313" key="4">
    <source>
        <dbReference type="Proteomes" id="UP000289954"/>
    </source>
</evidence>
<dbReference type="SUPFAM" id="SSF88659">
    <property type="entry name" value="Sigma3 and sigma4 domains of RNA polymerase sigma factors"/>
    <property type="match status" value="1"/>
</dbReference>
<accession>A0A402DNJ3</accession>
<dbReference type="Gene3D" id="1.10.1740.10">
    <property type="match status" value="1"/>
</dbReference>
<reference evidence="3 4" key="1">
    <citation type="submission" date="2019-01" db="EMBL/GenBank/DDBJ databases">
        <title>Draft genome sequence of Cellulomonas takizawaensis strain TKZ-21.</title>
        <authorList>
            <person name="Yamamura H."/>
            <person name="Hayashi T."/>
            <person name="Hamada M."/>
            <person name="Serisawa Y."/>
            <person name="Matsuyama K."/>
            <person name="Nakagawa Y."/>
            <person name="Otoguro M."/>
            <person name="Yanagida F."/>
            <person name="Hayakawa M."/>
        </authorList>
    </citation>
    <scope>NUCLEOTIDE SEQUENCE [LARGE SCALE GENOMIC DNA]</scope>
    <source>
        <strain evidence="3 4">NBRC12680</strain>
    </source>
</reference>
<evidence type="ECO:0000259" key="2">
    <source>
        <dbReference type="Pfam" id="PF20239"/>
    </source>
</evidence>
<dbReference type="GO" id="GO:0000428">
    <property type="term" value="C:DNA-directed RNA polymerase complex"/>
    <property type="evidence" value="ECO:0007669"/>
    <property type="project" value="UniProtKB-KW"/>
</dbReference>
<dbReference type="GO" id="GO:0006352">
    <property type="term" value="P:DNA-templated transcription initiation"/>
    <property type="evidence" value="ECO:0007669"/>
    <property type="project" value="InterPro"/>
</dbReference>